<proteinExistence type="predicted"/>
<dbReference type="AlphaFoldDB" id="M7BFC9"/>
<evidence type="ECO:0000313" key="1">
    <source>
        <dbReference type="EMBL" id="EMP35894.1"/>
    </source>
</evidence>
<gene>
    <name evidence="1" type="ORF">UY3_06922</name>
</gene>
<sequence>MVSKGRVLLRVRRGILCSTEDIPVPSLCTGLWYQPLSQLLATRPLANAVAVLELVEVSPGTGTPSYHSYSVVSERRATVSSCLELDPDSSTDPGIKVPEVALVEEEEAAPPPVQASSLSSLDETVRGSSNSLVPVEFRAHKEPLKRVTANLGLEVKELKESVHSLIDILAAVAPFKVALPVNEAVLGPARALW</sequence>
<organism evidence="1 2">
    <name type="scientific">Chelonia mydas</name>
    <name type="common">Green sea-turtle</name>
    <name type="synonym">Chelonia agassizi</name>
    <dbReference type="NCBI Taxonomy" id="8469"/>
    <lineage>
        <taxon>Eukaryota</taxon>
        <taxon>Metazoa</taxon>
        <taxon>Chordata</taxon>
        <taxon>Craniata</taxon>
        <taxon>Vertebrata</taxon>
        <taxon>Euteleostomi</taxon>
        <taxon>Archelosauria</taxon>
        <taxon>Testudinata</taxon>
        <taxon>Testudines</taxon>
        <taxon>Cryptodira</taxon>
        <taxon>Durocryptodira</taxon>
        <taxon>Americhelydia</taxon>
        <taxon>Chelonioidea</taxon>
        <taxon>Cheloniidae</taxon>
        <taxon>Chelonia</taxon>
    </lineage>
</organism>
<dbReference type="Proteomes" id="UP000031443">
    <property type="component" value="Unassembled WGS sequence"/>
</dbReference>
<dbReference type="EMBL" id="KB527245">
    <property type="protein sequence ID" value="EMP35894.1"/>
    <property type="molecule type" value="Genomic_DNA"/>
</dbReference>
<name>M7BFC9_CHEMY</name>
<evidence type="ECO:0000313" key="2">
    <source>
        <dbReference type="Proteomes" id="UP000031443"/>
    </source>
</evidence>
<protein>
    <submittedName>
        <fullName evidence="1">Uncharacterized protein</fullName>
    </submittedName>
</protein>
<accession>M7BFC9</accession>
<reference evidence="2" key="1">
    <citation type="journal article" date="2013" name="Nat. Genet.">
        <title>The draft genomes of soft-shell turtle and green sea turtle yield insights into the development and evolution of the turtle-specific body plan.</title>
        <authorList>
            <person name="Wang Z."/>
            <person name="Pascual-Anaya J."/>
            <person name="Zadissa A."/>
            <person name="Li W."/>
            <person name="Niimura Y."/>
            <person name="Huang Z."/>
            <person name="Li C."/>
            <person name="White S."/>
            <person name="Xiong Z."/>
            <person name="Fang D."/>
            <person name="Wang B."/>
            <person name="Ming Y."/>
            <person name="Chen Y."/>
            <person name="Zheng Y."/>
            <person name="Kuraku S."/>
            <person name="Pignatelli M."/>
            <person name="Herrero J."/>
            <person name="Beal K."/>
            <person name="Nozawa M."/>
            <person name="Li Q."/>
            <person name="Wang J."/>
            <person name="Zhang H."/>
            <person name="Yu L."/>
            <person name="Shigenobu S."/>
            <person name="Wang J."/>
            <person name="Liu J."/>
            <person name="Flicek P."/>
            <person name="Searle S."/>
            <person name="Wang J."/>
            <person name="Kuratani S."/>
            <person name="Yin Y."/>
            <person name="Aken B."/>
            <person name="Zhang G."/>
            <person name="Irie N."/>
        </authorList>
    </citation>
    <scope>NUCLEOTIDE SEQUENCE [LARGE SCALE GENOMIC DNA]</scope>
</reference>
<keyword evidence="2" id="KW-1185">Reference proteome</keyword>